<organism evidence="2 3">
    <name type="scientific">Eumeta variegata</name>
    <name type="common">Bagworm moth</name>
    <name type="synonym">Eumeta japonica</name>
    <dbReference type="NCBI Taxonomy" id="151549"/>
    <lineage>
        <taxon>Eukaryota</taxon>
        <taxon>Metazoa</taxon>
        <taxon>Ecdysozoa</taxon>
        <taxon>Arthropoda</taxon>
        <taxon>Hexapoda</taxon>
        <taxon>Insecta</taxon>
        <taxon>Pterygota</taxon>
        <taxon>Neoptera</taxon>
        <taxon>Endopterygota</taxon>
        <taxon>Lepidoptera</taxon>
        <taxon>Glossata</taxon>
        <taxon>Ditrysia</taxon>
        <taxon>Tineoidea</taxon>
        <taxon>Psychidae</taxon>
        <taxon>Oiketicinae</taxon>
        <taxon>Eumeta</taxon>
    </lineage>
</organism>
<evidence type="ECO:0000313" key="3">
    <source>
        <dbReference type="Proteomes" id="UP000299102"/>
    </source>
</evidence>
<gene>
    <name evidence="2" type="ORF">EVAR_89901_1</name>
</gene>
<accession>A0A4C1YYX1</accession>
<proteinExistence type="predicted"/>
<dbReference type="OrthoDB" id="416454at2759"/>
<comment type="caution">
    <text evidence="2">The sequence shown here is derived from an EMBL/GenBank/DDBJ whole genome shotgun (WGS) entry which is preliminary data.</text>
</comment>
<dbReference type="Proteomes" id="UP000299102">
    <property type="component" value="Unassembled WGS sequence"/>
</dbReference>
<reference evidence="2 3" key="1">
    <citation type="journal article" date="2019" name="Commun. Biol.">
        <title>The bagworm genome reveals a unique fibroin gene that provides high tensile strength.</title>
        <authorList>
            <person name="Kono N."/>
            <person name="Nakamura H."/>
            <person name="Ohtoshi R."/>
            <person name="Tomita M."/>
            <person name="Numata K."/>
            <person name="Arakawa K."/>
        </authorList>
    </citation>
    <scope>NUCLEOTIDE SEQUENCE [LARGE SCALE GENOMIC DNA]</scope>
</reference>
<name>A0A4C1YYX1_EUMVA</name>
<dbReference type="AlphaFoldDB" id="A0A4C1YYX1"/>
<feature type="region of interest" description="Disordered" evidence="1">
    <location>
        <begin position="1"/>
        <end position="56"/>
    </location>
</feature>
<protein>
    <submittedName>
        <fullName evidence="2">Uncharacterized protein</fullName>
    </submittedName>
</protein>
<evidence type="ECO:0000313" key="2">
    <source>
        <dbReference type="EMBL" id="GBP79535.1"/>
    </source>
</evidence>
<evidence type="ECO:0000256" key="1">
    <source>
        <dbReference type="SAM" id="MobiDB-lite"/>
    </source>
</evidence>
<keyword evidence="3" id="KW-1185">Reference proteome</keyword>
<dbReference type="EMBL" id="BGZK01001417">
    <property type="protein sequence ID" value="GBP79535.1"/>
    <property type="molecule type" value="Genomic_DNA"/>
</dbReference>
<feature type="compositionally biased region" description="Basic and acidic residues" evidence="1">
    <location>
        <begin position="23"/>
        <end position="46"/>
    </location>
</feature>
<sequence>MIRRSRVINSTGPPPEDALPFHFPDDELFTDRRNSERADSTPELKPSRSSNLNIDSDRSSCDLKTTRAVSAALEDIIPILNTIPNDIVSTDDIDNAIGAFTNHIRTVVESSSRTVSAKSDFRKLSRDVSELLRDQNAALRRKGNTLHGRSCPHSRSESVNSIAFDDRKKAAEYLADSIEHKFSENPSYDLEHVRRVEEEIRHRICLPPKDELDKITYDEFSKHIKVLKIRKAPAWKEAVVICILKPAKPRDFPVSYRTISPLSVLDDTALYLRSNGIGNILQRLQRAIDELTQWLCLWRIDVNPDKSASIYFNYSTQKRGDGRAAALSRYRIWAEQICQGSGRRINLSERTLSRMTLAGCLP</sequence>